<keyword evidence="6" id="KW-1185">Reference proteome</keyword>
<proteinExistence type="predicted"/>
<comment type="caution">
    <text evidence="5">The sequence shown here is derived from an EMBL/GenBank/DDBJ whole genome shotgun (WGS) entry which is preliminary data.</text>
</comment>
<evidence type="ECO:0000313" key="5">
    <source>
        <dbReference type="EMBL" id="RDL43408.1"/>
    </source>
</evidence>
<keyword evidence="3" id="KW-0378">Hydrolase</keyword>
<dbReference type="PANTHER" id="PTHR43176:SF3">
    <property type="entry name" value="3-HYDROXYISOBUTYRYL-COA HYDROLASE, MITOCHONDRIAL"/>
    <property type="match status" value="1"/>
</dbReference>
<dbReference type="GO" id="GO:0003860">
    <property type="term" value="F:3-hydroxyisobutyryl-CoA hydrolase activity"/>
    <property type="evidence" value="ECO:0007669"/>
    <property type="project" value="UniProtKB-EC"/>
</dbReference>
<dbReference type="NCBIfam" id="NF004127">
    <property type="entry name" value="PRK05617.1"/>
    <property type="match status" value="1"/>
</dbReference>
<dbReference type="CDD" id="cd06558">
    <property type="entry name" value="crotonase-like"/>
    <property type="match status" value="1"/>
</dbReference>
<keyword evidence="5" id="KW-0413">Isomerase</keyword>
<sequence length="374" mass="41676">MSHPVEFESLPFGGKFKIGIVRLAAPRTLNALSMDMIALIKLQLELWQEDPHVAAIWLEGDGTKGFCAGGNVVDVYRSLAESDDGGAFSYRYFRSEYQLDYLLSTYSKPVVCWGNGFVMGGGMGLFMASDYRIATPTSRFAMPEIKIGLYPDVGASHFLNQLPEHYARFLALTAYQVNATDACELGLATHYVCDESKRTILKAIATSTMDEWNLDRAKTVISNALYRCTMSDDLPLLKPELLTNGKAIERLMSGNIANIHQAMKSYNPTSNAMAKARKNFLSGSPLSAHLIIQQLEWGKGQPLQAVFDRETVLSVNCSVRGDFLEGVRALLVDKDQRPYWKYRNVLDVPPSIVASFFHPATNVDQMDRYAENLQ</sequence>
<dbReference type="SUPFAM" id="SSF52096">
    <property type="entry name" value="ClpP/crotonase"/>
    <property type="match status" value="1"/>
</dbReference>
<organism evidence="5 6">
    <name type="scientific">Marinomonas piezotolerans</name>
    <dbReference type="NCBI Taxonomy" id="2213058"/>
    <lineage>
        <taxon>Bacteria</taxon>
        <taxon>Pseudomonadati</taxon>
        <taxon>Pseudomonadota</taxon>
        <taxon>Gammaproteobacteria</taxon>
        <taxon>Oceanospirillales</taxon>
        <taxon>Oceanospirillaceae</taxon>
        <taxon>Marinomonas</taxon>
    </lineage>
</organism>
<dbReference type="RefSeq" id="WP_115468736.1">
    <property type="nucleotide sequence ID" value="NZ_QKRA01000007.1"/>
</dbReference>
<dbReference type="Proteomes" id="UP000254326">
    <property type="component" value="Unassembled WGS sequence"/>
</dbReference>
<feature type="domain" description="Enoyl-CoA hydratase/isomerase" evidence="4">
    <location>
        <begin position="18"/>
        <end position="357"/>
    </location>
</feature>
<evidence type="ECO:0000256" key="2">
    <source>
        <dbReference type="ARBA" id="ARBA00011915"/>
    </source>
</evidence>
<evidence type="ECO:0000256" key="3">
    <source>
        <dbReference type="ARBA" id="ARBA00022801"/>
    </source>
</evidence>
<dbReference type="GO" id="GO:0005829">
    <property type="term" value="C:cytosol"/>
    <property type="evidence" value="ECO:0007669"/>
    <property type="project" value="TreeGrafter"/>
</dbReference>
<dbReference type="GO" id="GO:0006574">
    <property type="term" value="P:L-valine catabolic process"/>
    <property type="evidence" value="ECO:0007669"/>
    <property type="project" value="TreeGrafter"/>
</dbReference>
<dbReference type="PANTHER" id="PTHR43176">
    <property type="entry name" value="3-HYDROXYISOBUTYRYL-COA HYDROLASE-RELATED"/>
    <property type="match status" value="1"/>
</dbReference>
<evidence type="ECO:0000259" key="4">
    <source>
        <dbReference type="Pfam" id="PF16113"/>
    </source>
</evidence>
<dbReference type="EC" id="3.1.2.4" evidence="2"/>
<accession>A0A370U6L6</accession>
<reference evidence="5 6" key="1">
    <citation type="submission" date="2018-06" db="EMBL/GenBank/DDBJ databases">
        <title>Marinomonas sp. YLB-05 draft genome sequence.</title>
        <authorList>
            <person name="Yu L."/>
            <person name="Tang X."/>
        </authorList>
    </citation>
    <scope>NUCLEOTIDE SEQUENCE [LARGE SCALE GENOMIC DNA]</scope>
    <source>
        <strain evidence="5 6">YLB-05</strain>
    </source>
</reference>
<dbReference type="InterPro" id="IPR029045">
    <property type="entry name" value="ClpP/crotonase-like_dom_sf"/>
</dbReference>
<dbReference type="GO" id="GO:0016853">
    <property type="term" value="F:isomerase activity"/>
    <property type="evidence" value="ECO:0007669"/>
    <property type="project" value="UniProtKB-KW"/>
</dbReference>
<dbReference type="Gene3D" id="3.90.226.10">
    <property type="entry name" value="2-enoyl-CoA Hydratase, Chain A, domain 1"/>
    <property type="match status" value="1"/>
</dbReference>
<name>A0A370U6L6_9GAMM</name>
<dbReference type="OrthoDB" id="9790967at2"/>
<dbReference type="EMBL" id="QKRA01000007">
    <property type="protein sequence ID" value="RDL43408.1"/>
    <property type="molecule type" value="Genomic_DNA"/>
</dbReference>
<evidence type="ECO:0000313" key="6">
    <source>
        <dbReference type="Proteomes" id="UP000254326"/>
    </source>
</evidence>
<dbReference type="InterPro" id="IPR045004">
    <property type="entry name" value="ECH_dom"/>
</dbReference>
<dbReference type="AlphaFoldDB" id="A0A370U6L6"/>
<dbReference type="InterPro" id="IPR032259">
    <property type="entry name" value="HIBYL-CoA-H"/>
</dbReference>
<evidence type="ECO:0000256" key="1">
    <source>
        <dbReference type="ARBA" id="ARBA00001709"/>
    </source>
</evidence>
<comment type="catalytic activity">
    <reaction evidence="1">
        <text>3-hydroxy-2-methylpropanoyl-CoA + H2O = 3-hydroxy-2-methylpropanoate + CoA + H(+)</text>
        <dbReference type="Rhea" id="RHEA:20888"/>
        <dbReference type="ChEBI" id="CHEBI:11805"/>
        <dbReference type="ChEBI" id="CHEBI:15377"/>
        <dbReference type="ChEBI" id="CHEBI:15378"/>
        <dbReference type="ChEBI" id="CHEBI:57287"/>
        <dbReference type="ChEBI" id="CHEBI:57340"/>
        <dbReference type="EC" id="3.1.2.4"/>
    </reaction>
</comment>
<gene>
    <name evidence="5" type="ORF">DN730_13785</name>
</gene>
<dbReference type="Pfam" id="PF16113">
    <property type="entry name" value="ECH_2"/>
    <property type="match status" value="1"/>
</dbReference>
<protein>
    <recommendedName>
        <fullName evidence="2">3-hydroxyisobutyryl-CoA hydrolase</fullName>
        <ecNumber evidence="2">3.1.2.4</ecNumber>
    </recommendedName>
</protein>